<feature type="compositionally biased region" description="Polar residues" evidence="2">
    <location>
        <begin position="131"/>
        <end position="140"/>
    </location>
</feature>
<dbReference type="GO" id="GO:0016787">
    <property type="term" value="F:hydrolase activity"/>
    <property type="evidence" value="ECO:0007669"/>
    <property type="project" value="UniProtKB-KW"/>
</dbReference>
<dbReference type="GO" id="GO:0005634">
    <property type="term" value="C:nucleus"/>
    <property type="evidence" value="ECO:0007669"/>
    <property type="project" value="TreeGrafter"/>
</dbReference>
<dbReference type="Gene3D" id="2.60.40.10">
    <property type="entry name" value="Immunoglobulins"/>
    <property type="match status" value="1"/>
</dbReference>
<dbReference type="AlphaFoldDB" id="D3AW03"/>
<feature type="compositionally biased region" description="Low complexity" evidence="2">
    <location>
        <begin position="15"/>
        <end position="61"/>
    </location>
</feature>
<evidence type="ECO:0000313" key="5">
    <source>
        <dbReference type="Proteomes" id="UP000001396"/>
    </source>
</evidence>
<dbReference type="SUPFAM" id="SSF160219">
    <property type="entry name" value="AMPKBI-like"/>
    <property type="match status" value="1"/>
</dbReference>
<dbReference type="EMBL" id="ADBJ01000002">
    <property type="protein sequence ID" value="EFA86476.1"/>
    <property type="molecule type" value="Genomic_DNA"/>
</dbReference>
<dbReference type="InterPro" id="IPR037256">
    <property type="entry name" value="ASC_dom_sf"/>
</dbReference>
<dbReference type="Proteomes" id="UP000001396">
    <property type="component" value="Unassembled WGS sequence"/>
</dbReference>
<organism evidence="4 5">
    <name type="scientific">Heterostelium pallidum (strain ATCC 26659 / Pp 5 / PN500)</name>
    <name type="common">Cellular slime mold</name>
    <name type="synonym">Polysphondylium pallidum</name>
    <dbReference type="NCBI Taxonomy" id="670386"/>
    <lineage>
        <taxon>Eukaryota</taxon>
        <taxon>Amoebozoa</taxon>
        <taxon>Evosea</taxon>
        <taxon>Eumycetozoa</taxon>
        <taxon>Dictyostelia</taxon>
        <taxon>Acytosteliales</taxon>
        <taxon>Acytosteliaceae</taxon>
        <taxon>Heterostelium</taxon>
    </lineage>
</organism>
<feature type="domain" description="Association with the SNF1 complex (ASC)" evidence="3">
    <location>
        <begin position="273"/>
        <end position="360"/>
    </location>
</feature>
<dbReference type="SMART" id="SM01010">
    <property type="entry name" value="AMPKBI"/>
    <property type="match status" value="1"/>
</dbReference>
<feature type="compositionally biased region" description="Polar residues" evidence="2">
    <location>
        <begin position="1"/>
        <end position="14"/>
    </location>
</feature>
<dbReference type="GO" id="GO:0019901">
    <property type="term" value="F:protein kinase binding"/>
    <property type="evidence" value="ECO:0007669"/>
    <property type="project" value="TreeGrafter"/>
</dbReference>
<dbReference type="CDD" id="cd02859">
    <property type="entry name" value="E_set_AMPKbeta_like_N"/>
    <property type="match status" value="1"/>
</dbReference>
<dbReference type="InterPro" id="IPR032640">
    <property type="entry name" value="AMPK1_CBM"/>
</dbReference>
<dbReference type="Pfam" id="PF16561">
    <property type="entry name" value="AMPK1_CBM"/>
    <property type="match status" value="1"/>
</dbReference>
<evidence type="ECO:0000313" key="4">
    <source>
        <dbReference type="EMBL" id="EFA86476.1"/>
    </source>
</evidence>
<dbReference type="PANTHER" id="PTHR10343:SF84">
    <property type="entry name" value="5'-AMP-ACTIVATED PROTEIN KINASE SUBUNIT BETA-1"/>
    <property type="match status" value="1"/>
</dbReference>
<dbReference type="STRING" id="670386.D3AW03"/>
<dbReference type="PANTHER" id="PTHR10343">
    <property type="entry name" value="5'-AMP-ACTIVATED PROTEIN KINASE , BETA SUBUNIT"/>
    <property type="match status" value="1"/>
</dbReference>
<gene>
    <name evidence="4" type="primary">prkab</name>
    <name evidence="4" type="ORF">PPL_00270</name>
</gene>
<protein>
    <submittedName>
        <fullName evidence="4">Putative glycoside hydrolase</fullName>
    </submittedName>
</protein>
<feature type="compositionally biased region" description="Low complexity" evidence="2">
    <location>
        <begin position="68"/>
        <end position="130"/>
    </location>
</feature>
<dbReference type="GeneID" id="31355804"/>
<comment type="caution">
    <text evidence="4">The sequence shown here is derived from an EMBL/GenBank/DDBJ whole genome shotgun (WGS) entry which is preliminary data.</text>
</comment>
<dbReference type="InterPro" id="IPR006828">
    <property type="entry name" value="ASC_dom"/>
</dbReference>
<dbReference type="InterPro" id="IPR014756">
    <property type="entry name" value="Ig_E-set"/>
</dbReference>
<dbReference type="FunCoup" id="D3AW03">
    <property type="interactions" value="42"/>
</dbReference>
<dbReference type="InParanoid" id="D3AW03"/>
<dbReference type="InterPro" id="IPR050827">
    <property type="entry name" value="CRP1_MDG1_kinase"/>
</dbReference>
<proteinExistence type="inferred from homology"/>
<dbReference type="SUPFAM" id="SSF81296">
    <property type="entry name" value="E set domains"/>
    <property type="match status" value="1"/>
</dbReference>
<keyword evidence="5" id="KW-1185">Reference proteome</keyword>
<dbReference type="Gene3D" id="6.20.250.60">
    <property type="match status" value="1"/>
</dbReference>
<comment type="similarity">
    <text evidence="1">Belongs to the 5'-AMP-activated protein kinase beta subunit family.</text>
</comment>
<sequence>MGITSSTEQKTNAEPQQQQQRGRSSSTSNTTSPTTTSQSVNINKQQQQHQQSQNYKHSQSYTPVSTVSSASSSNSQAYKQQQQQQQQQQRPQSSYQSQSPYQHSQSYNSGSNRQSPLDLSPQQQSQSSSSKQHYGQSVPNHTGRYIPGSTPATSEFNVLMSPPSSPLSGSLGIPNAQEAVPTVFTWAGGGREVFIAGSFNNWKEKIPLSHSEKDFTLIYNLPPGVHQYKFIVDGKWVHSSDQPVAADTKGNLINFVEVKSKDISSDLSNFKISSTPPGSYSKTIPTEDFQKFPPPSLPPHLRRALLNTQPSTEDPTLLPLPHHVMLNHLYSLPRKDKVTILGVTNRYKTKFVTTVLYKPVHESSNDKEEPDDLN</sequence>
<evidence type="ECO:0000256" key="1">
    <source>
        <dbReference type="ARBA" id="ARBA00010926"/>
    </source>
</evidence>
<dbReference type="GO" id="GO:0005737">
    <property type="term" value="C:cytoplasm"/>
    <property type="evidence" value="ECO:0007669"/>
    <property type="project" value="TreeGrafter"/>
</dbReference>
<dbReference type="Pfam" id="PF04739">
    <property type="entry name" value="AMPKBI"/>
    <property type="match status" value="1"/>
</dbReference>
<reference evidence="4 5" key="1">
    <citation type="journal article" date="2011" name="Genome Res.">
        <title>Phylogeny-wide analysis of social amoeba genomes highlights ancient origins for complex intercellular communication.</title>
        <authorList>
            <person name="Heidel A.J."/>
            <person name="Lawal H.M."/>
            <person name="Felder M."/>
            <person name="Schilde C."/>
            <person name="Helps N.R."/>
            <person name="Tunggal B."/>
            <person name="Rivero F."/>
            <person name="John U."/>
            <person name="Schleicher M."/>
            <person name="Eichinger L."/>
            <person name="Platzer M."/>
            <person name="Noegel A.A."/>
            <person name="Schaap P."/>
            <person name="Gloeckner G."/>
        </authorList>
    </citation>
    <scope>NUCLEOTIDE SEQUENCE [LARGE SCALE GENOMIC DNA]</scope>
    <source>
        <strain evidence="5">ATCC 26659 / Pp 5 / PN500</strain>
    </source>
</reference>
<evidence type="ECO:0000259" key="3">
    <source>
        <dbReference type="SMART" id="SM01010"/>
    </source>
</evidence>
<keyword evidence="4" id="KW-0378">Hydrolase</keyword>
<dbReference type="GO" id="GO:0031588">
    <property type="term" value="C:nucleotide-activated protein kinase complex"/>
    <property type="evidence" value="ECO:0007669"/>
    <property type="project" value="TreeGrafter"/>
</dbReference>
<dbReference type="InterPro" id="IPR013783">
    <property type="entry name" value="Ig-like_fold"/>
</dbReference>
<dbReference type="RefSeq" id="XP_020438581.1">
    <property type="nucleotide sequence ID" value="XM_020571307.1"/>
</dbReference>
<evidence type="ECO:0000256" key="2">
    <source>
        <dbReference type="SAM" id="MobiDB-lite"/>
    </source>
</evidence>
<accession>D3AW03</accession>
<name>D3AW03_HETP5</name>
<dbReference type="GO" id="GO:0007165">
    <property type="term" value="P:signal transduction"/>
    <property type="evidence" value="ECO:0007669"/>
    <property type="project" value="TreeGrafter"/>
</dbReference>
<feature type="region of interest" description="Disordered" evidence="2">
    <location>
        <begin position="1"/>
        <end position="154"/>
    </location>
</feature>